<proteinExistence type="predicted"/>
<reference evidence="3 4" key="1">
    <citation type="journal article" date="2019" name="Emerg. Microbes Infect.">
        <title>Comprehensive subspecies identification of 175 nontuberculous mycobacteria species based on 7547 genomic profiles.</title>
        <authorList>
            <person name="Matsumoto Y."/>
            <person name="Kinjo T."/>
            <person name="Motooka D."/>
            <person name="Nabeya D."/>
            <person name="Jung N."/>
            <person name="Uechi K."/>
            <person name="Horii T."/>
            <person name="Iida T."/>
            <person name="Fujita J."/>
            <person name="Nakamura S."/>
        </authorList>
    </citation>
    <scope>NUCLEOTIDE SEQUENCE [LARGE SCALE GENOMIC DNA]</scope>
    <source>
        <strain evidence="3 4">JCM 14738</strain>
    </source>
</reference>
<protein>
    <submittedName>
        <fullName evidence="3">Acetyltransferase Pat</fullName>
    </submittedName>
</protein>
<sequence>MTVVSATLAAAGADAIAWVGSDREMHSEQGTAVTELIGARAEELATMDIFAGCPIEDLMPLAASLEPLRTAAGQVLMQQGERAVSFLLISSGTAEIQHVDSNGVVSVGRACAGEIIGEIALLRGIPRIATVTTTEPLTGWVGDNDTFTRMAHIPGVMLRLLSLVRQRLAAFITPIPVRVRDGTNLFLRPVLPGDRERTVHGHVHFSSETLYRRFMTARAPTPALMHYLAEVDYVDHFVWVMTDGSDPVADARFVRDHDDPTVAEIAFTVGDAYQGRGIGTFLIGALSIAARVDGVERFSARMLSENAPMRAIMDRYGAVWEREDVGVITTVIDVPRQRELSFGRNTAEQIKRVARQVIEAVG</sequence>
<dbReference type="InterPro" id="IPR016181">
    <property type="entry name" value="Acyl_CoA_acyltransferase"/>
</dbReference>
<dbReference type="InterPro" id="IPR000595">
    <property type="entry name" value="cNMP-bd_dom"/>
</dbReference>
<name>A0A7I7YJ94_9MYCO</name>
<feature type="domain" description="N-acetyltransferase" evidence="2">
    <location>
        <begin position="185"/>
        <end position="341"/>
    </location>
</feature>
<dbReference type="CDD" id="cd00038">
    <property type="entry name" value="CAP_ED"/>
    <property type="match status" value="1"/>
</dbReference>
<organism evidence="3 4">
    <name type="scientific">Mycobacterium conspicuum</name>
    <dbReference type="NCBI Taxonomy" id="44010"/>
    <lineage>
        <taxon>Bacteria</taxon>
        <taxon>Bacillati</taxon>
        <taxon>Actinomycetota</taxon>
        <taxon>Actinomycetes</taxon>
        <taxon>Mycobacteriales</taxon>
        <taxon>Mycobacteriaceae</taxon>
        <taxon>Mycobacterium</taxon>
    </lineage>
</organism>
<dbReference type="SUPFAM" id="SSF55729">
    <property type="entry name" value="Acyl-CoA N-acyltransferases (Nat)"/>
    <property type="match status" value="1"/>
</dbReference>
<dbReference type="SUPFAM" id="SSF51206">
    <property type="entry name" value="cAMP-binding domain-like"/>
    <property type="match status" value="1"/>
</dbReference>
<dbReference type="PROSITE" id="PS51186">
    <property type="entry name" value="GNAT"/>
    <property type="match status" value="1"/>
</dbReference>
<evidence type="ECO:0000259" key="2">
    <source>
        <dbReference type="PROSITE" id="PS51186"/>
    </source>
</evidence>
<dbReference type="SMART" id="SM00100">
    <property type="entry name" value="cNMP"/>
    <property type="match status" value="1"/>
</dbReference>
<dbReference type="Proteomes" id="UP000467385">
    <property type="component" value="Chromosome"/>
</dbReference>
<accession>A0A7I7YJ94</accession>
<dbReference type="Pfam" id="PF00027">
    <property type="entry name" value="cNMP_binding"/>
    <property type="match status" value="1"/>
</dbReference>
<dbReference type="Gene3D" id="3.40.630.30">
    <property type="match status" value="1"/>
</dbReference>
<evidence type="ECO:0000259" key="1">
    <source>
        <dbReference type="PROSITE" id="PS50042"/>
    </source>
</evidence>
<keyword evidence="4" id="KW-1185">Reference proteome</keyword>
<feature type="domain" description="Cyclic nucleotide-binding" evidence="1">
    <location>
        <begin position="49"/>
        <end position="150"/>
    </location>
</feature>
<dbReference type="AlphaFoldDB" id="A0A7I7YJ94"/>
<dbReference type="EMBL" id="AP022613">
    <property type="protein sequence ID" value="BBZ41264.1"/>
    <property type="molecule type" value="Genomic_DNA"/>
</dbReference>
<dbReference type="PROSITE" id="PS50042">
    <property type="entry name" value="CNMP_BINDING_3"/>
    <property type="match status" value="1"/>
</dbReference>
<evidence type="ECO:0000313" key="3">
    <source>
        <dbReference type="EMBL" id="BBZ41264.1"/>
    </source>
</evidence>
<dbReference type="Pfam" id="PF13302">
    <property type="entry name" value="Acetyltransf_3"/>
    <property type="match status" value="1"/>
</dbReference>
<dbReference type="InterPro" id="IPR018490">
    <property type="entry name" value="cNMP-bd_dom_sf"/>
</dbReference>
<dbReference type="InterPro" id="IPR014710">
    <property type="entry name" value="RmlC-like_jellyroll"/>
</dbReference>
<keyword evidence="3" id="KW-0808">Transferase</keyword>
<gene>
    <name evidence="3" type="ORF">MCNS_43270</name>
</gene>
<dbReference type="InterPro" id="IPR000182">
    <property type="entry name" value="GNAT_dom"/>
</dbReference>
<dbReference type="GO" id="GO:0016747">
    <property type="term" value="F:acyltransferase activity, transferring groups other than amino-acyl groups"/>
    <property type="evidence" value="ECO:0007669"/>
    <property type="project" value="InterPro"/>
</dbReference>
<dbReference type="CDD" id="cd04301">
    <property type="entry name" value="NAT_SF"/>
    <property type="match status" value="1"/>
</dbReference>
<evidence type="ECO:0000313" key="4">
    <source>
        <dbReference type="Proteomes" id="UP000467385"/>
    </source>
</evidence>
<dbReference type="Gene3D" id="2.60.120.10">
    <property type="entry name" value="Jelly Rolls"/>
    <property type="match status" value="1"/>
</dbReference>